<reference evidence="10" key="2">
    <citation type="submission" date="2020-09" db="EMBL/GenBank/DDBJ databases">
        <authorList>
            <person name="Sun Q."/>
            <person name="Ohkuma M."/>
        </authorList>
    </citation>
    <scope>NUCLEOTIDE SEQUENCE</scope>
    <source>
        <strain evidence="10">JCM 3090</strain>
    </source>
</reference>
<dbReference type="SUPFAM" id="SSF88659">
    <property type="entry name" value="Sigma3 and sigma4 domains of RNA polymerase sigma factors"/>
    <property type="match status" value="1"/>
</dbReference>
<evidence type="ECO:0000256" key="7">
    <source>
        <dbReference type="SAM" id="MobiDB-lite"/>
    </source>
</evidence>
<proteinExistence type="inferred from homology"/>
<dbReference type="AlphaFoldDB" id="A0A8J3FCK5"/>
<evidence type="ECO:0000256" key="2">
    <source>
        <dbReference type="ARBA" id="ARBA00023015"/>
    </source>
</evidence>
<dbReference type="Gene3D" id="1.10.1740.10">
    <property type="match status" value="1"/>
</dbReference>
<dbReference type="SUPFAM" id="SSF88946">
    <property type="entry name" value="Sigma2 domain of RNA polymerase sigma factors"/>
    <property type="match status" value="1"/>
</dbReference>
<dbReference type="InterPro" id="IPR036388">
    <property type="entry name" value="WH-like_DNA-bd_sf"/>
</dbReference>
<dbReference type="PROSITE" id="PS01063">
    <property type="entry name" value="SIGMA70_ECF"/>
    <property type="match status" value="1"/>
</dbReference>
<dbReference type="Pfam" id="PF08281">
    <property type="entry name" value="Sigma70_r4_2"/>
    <property type="match status" value="1"/>
</dbReference>
<keyword evidence="2 6" id="KW-0805">Transcription regulation</keyword>
<gene>
    <name evidence="10" type="ORF">GCM10010123_40250</name>
</gene>
<evidence type="ECO:0000256" key="4">
    <source>
        <dbReference type="ARBA" id="ARBA00023125"/>
    </source>
</evidence>
<comment type="caution">
    <text evidence="10">The sequence shown here is derived from an EMBL/GenBank/DDBJ whole genome shotgun (WGS) entry which is preliminary data.</text>
</comment>
<feature type="region of interest" description="Disordered" evidence="7">
    <location>
        <begin position="1"/>
        <end position="22"/>
    </location>
</feature>
<protein>
    <recommendedName>
        <fullName evidence="6">RNA polymerase sigma factor</fullName>
    </recommendedName>
</protein>
<evidence type="ECO:0000313" key="11">
    <source>
        <dbReference type="Proteomes" id="UP000649739"/>
    </source>
</evidence>
<reference evidence="10" key="1">
    <citation type="journal article" date="2014" name="Int. J. Syst. Evol. Microbiol.">
        <title>Complete genome sequence of Corynebacterium casei LMG S-19264T (=DSM 44701T), isolated from a smear-ripened cheese.</title>
        <authorList>
            <consortium name="US DOE Joint Genome Institute (JGI-PGF)"/>
            <person name="Walter F."/>
            <person name="Albersmeier A."/>
            <person name="Kalinowski J."/>
            <person name="Ruckert C."/>
        </authorList>
    </citation>
    <scope>NUCLEOTIDE SEQUENCE</scope>
    <source>
        <strain evidence="10">JCM 3090</strain>
    </source>
</reference>
<dbReference type="GO" id="GO:0003677">
    <property type="term" value="F:DNA binding"/>
    <property type="evidence" value="ECO:0007669"/>
    <property type="project" value="UniProtKB-KW"/>
</dbReference>
<comment type="similarity">
    <text evidence="1 6">Belongs to the sigma-70 factor family. ECF subfamily.</text>
</comment>
<feature type="domain" description="RNA polymerase sigma factor 70 region 4 type 2" evidence="9">
    <location>
        <begin position="176"/>
        <end position="224"/>
    </location>
</feature>
<dbReference type="Gene3D" id="1.10.10.10">
    <property type="entry name" value="Winged helix-like DNA-binding domain superfamily/Winged helix DNA-binding domain"/>
    <property type="match status" value="1"/>
</dbReference>
<dbReference type="Pfam" id="PF04542">
    <property type="entry name" value="Sigma70_r2"/>
    <property type="match status" value="1"/>
</dbReference>
<dbReference type="InterPro" id="IPR000838">
    <property type="entry name" value="RNA_pol_sigma70_ECF_CS"/>
</dbReference>
<evidence type="ECO:0000259" key="8">
    <source>
        <dbReference type="Pfam" id="PF04542"/>
    </source>
</evidence>
<dbReference type="InterPro" id="IPR007627">
    <property type="entry name" value="RNA_pol_sigma70_r2"/>
</dbReference>
<dbReference type="GO" id="GO:0016987">
    <property type="term" value="F:sigma factor activity"/>
    <property type="evidence" value="ECO:0007669"/>
    <property type="project" value="UniProtKB-KW"/>
</dbReference>
<dbReference type="GO" id="GO:0006352">
    <property type="term" value="P:DNA-templated transcription initiation"/>
    <property type="evidence" value="ECO:0007669"/>
    <property type="project" value="InterPro"/>
</dbReference>
<dbReference type="InterPro" id="IPR039425">
    <property type="entry name" value="RNA_pol_sigma-70-like"/>
</dbReference>
<dbReference type="InterPro" id="IPR013324">
    <property type="entry name" value="RNA_pol_sigma_r3/r4-like"/>
</dbReference>
<keyword evidence="11" id="KW-1185">Reference proteome</keyword>
<dbReference type="PANTHER" id="PTHR43133:SF61">
    <property type="entry name" value="ECF RNA POLYMERASE SIGMA FACTOR SIGC"/>
    <property type="match status" value="1"/>
</dbReference>
<organism evidence="10 11">
    <name type="scientific">Pilimelia anulata</name>
    <dbReference type="NCBI Taxonomy" id="53371"/>
    <lineage>
        <taxon>Bacteria</taxon>
        <taxon>Bacillati</taxon>
        <taxon>Actinomycetota</taxon>
        <taxon>Actinomycetes</taxon>
        <taxon>Micromonosporales</taxon>
        <taxon>Micromonosporaceae</taxon>
        <taxon>Pilimelia</taxon>
    </lineage>
</organism>
<dbReference type="PANTHER" id="PTHR43133">
    <property type="entry name" value="RNA POLYMERASE ECF-TYPE SIGMA FACTO"/>
    <property type="match status" value="1"/>
</dbReference>
<dbReference type="EMBL" id="BMQB01000010">
    <property type="protein sequence ID" value="GGK06370.1"/>
    <property type="molecule type" value="Genomic_DNA"/>
</dbReference>
<name>A0A8J3FCK5_9ACTN</name>
<evidence type="ECO:0000313" key="10">
    <source>
        <dbReference type="EMBL" id="GGK06370.1"/>
    </source>
</evidence>
<dbReference type="Proteomes" id="UP000649739">
    <property type="component" value="Unassembled WGS sequence"/>
</dbReference>
<dbReference type="CDD" id="cd06171">
    <property type="entry name" value="Sigma70_r4"/>
    <property type="match status" value="1"/>
</dbReference>
<evidence type="ECO:0000256" key="1">
    <source>
        <dbReference type="ARBA" id="ARBA00010641"/>
    </source>
</evidence>
<sequence length="234" mass="24546">MVPWRRPTAGPSPAGPLAESGDGVAAVGVPAARRPGSGGAALRLREQAAGAAPEPEPGALDPATEWALTARDGDPVAQAAFVRATQAEVWRFVAALIDPGAADDLTQETYLRAFRALPDFAGRSTARTWLLGIARRTCADHLRTVIRRRRLFDRLVGAAATSVPVPDPAAGHSAADLLRRLPEDRRSAFALTQLLGLSYAEAAAVEDVPVGTIRSRVARARMDLVAAHADAIAS</sequence>
<evidence type="ECO:0000256" key="5">
    <source>
        <dbReference type="ARBA" id="ARBA00023163"/>
    </source>
</evidence>
<keyword evidence="4 6" id="KW-0238">DNA-binding</keyword>
<dbReference type="InterPro" id="IPR013249">
    <property type="entry name" value="RNA_pol_sigma70_r4_t2"/>
</dbReference>
<evidence type="ECO:0000259" key="9">
    <source>
        <dbReference type="Pfam" id="PF08281"/>
    </source>
</evidence>
<accession>A0A8J3FCK5</accession>
<dbReference type="GO" id="GO:0006950">
    <property type="term" value="P:response to stress"/>
    <property type="evidence" value="ECO:0007669"/>
    <property type="project" value="UniProtKB-ARBA"/>
</dbReference>
<keyword evidence="5 6" id="KW-0804">Transcription</keyword>
<keyword evidence="3 6" id="KW-0731">Sigma factor</keyword>
<dbReference type="InterPro" id="IPR013325">
    <property type="entry name" value="RNA_pol_sigma_r2"/>
</dbReference>
<evidence type="ECO:0000256" key="6">
    <source>
        <dbReference type="RuleBase" id="RU000716"/>
    </source>
</evidence>
<feature type="domain" description="RNA polymerase sigma-70 region 2" evidence="8">
    <location>
        <begin position="82"/>
        <end position="144"/>
    </location>
</feature>
<evidence type="ECO:0000256" key="3">
    <source>
        <dbReference type="ARBA" id="ARBA00023082"/>
    </source>
</evidence>